<name>A0ABT9PJA8_9ACTO</name>
<reference evidence="1 2" key="1">
    <citation type="submission" date="2023-07" db="EMBL/GenBank/DDBJ databases">
        <title>Sequencing the genomes of 1000 actinobacteria strains.</title>
        <authorList>
            <person name="Klenk H.-P."/>
        </authorList>
    </citation>
    <scope>NUCLEOTIDE SEQUENCE [LARGE SCALE GENOMIC DNA]</scope>
    <source>
        <strain evidence="1 2">DSM 19515</strain>
    </source>
</reference>
<dbReference type="EMBL" id="JAUSQL010000001">
    <property type="protein sequence ID" value="MDP9832807.1"/>
    <property type="molecule type" value="Genomic_DNA"/>
</dbReference>
<evidence type="ECO:0000313" key="2">
    <source>
        <dbReference type="Proteomes" id="UP001230145"/>
    </source>
</evidence>
<protein>
    <submittedName>
        <fullName evidence="1">Uncharacterized protein</fullName>
    </submittedName>
</protein>
<keyword evidence="2" id="KW-1185">Reference proteome</keyword>
<dbReference type="RefSeq" id="WP_278787584.1">
    <property type="nucleotide sequence ID" value="NZ_CP133407.1"/>
</dbReference>
<gene>
    <name evidence="1" type="ORF">J2S45_001486</name>
</gene>
<proteinExistence type="predicted"/>
<comment type="caution">
    <text evidence="1">The sequence shown here is derived from an EMBL/GenBank/DDBJ whole genome shotgun (WGS) entry which is preliminary data.</text>
</comment>
<accession>A0ABT9PJA8</accession>
<evidence type="ECO:0000313" key="1">
    <source>
        <dbReference type="EMBL" id="MDP9832807.1"/>
    </source>
</evidence>
<organism evidence="1 2">
    <name type="scientific">Trueperella abortisuis</name>
    <dbReference type="NCBI Taxonomy" id="445930"/>
    <lineage>
        <taxon>Bacteria</taxon>
        <taxon>Bacillati</taxon>
        <taxon>Actinomycetota</taxon>
        <taxon>Actinomycetes</taxon>
        <taxon>Actinomycetales</taxon>
        <taxon>Actinomycetaceae</taxon>
        <taxon>Trueperella</taxon>
    </lineage>
</organism>
<sequence length="153" mass="17444">MHVMTKYIDTYKAAIAALEDYGAMQQIIDTTDQNIKDTYNALTNVSSARLDGMPHAPNPRAGEDRIAATLDKVDAYRARYAQAREYMDWFLPAWAALSEDDRWVLDTFFLAADNVSQEDRVTAIADKFYVERPTAYRKKNRAVTRLATALYGY</sequence>
<dbReference type="Proteomes" id="UP001230145">
    <property type="component" value="Unassembled WGS sequence"/>
</dbReference>